<keyword evidence="2" id="KW-1133">Transmembrane helix</keyword>
<feature type="compositionally biased region" description="Polar residues" evidence="1">
    <location>
        <begin position="85"/>
        <end position="101"/>
    </location>
</feature>
<accession>A0ABX6YJW6</accession>
<evidence type="ECO:0000256" key="2">
    <source>
        <dbReference type="SAM" id="Phobius"/>
    </source>
</evidence>
<gene>
    <name evidence="3" type="ORF">HCR76_03285</name>
</gene>
<feature type="transmembrane region" description="Helical" evidence="2">
    <location>
        <begin position="184"/>
        <end position="206"/>
    </location>
</feature>
<feature type="transmembrane region" description="Helical" evidence="2">
    <location>
        <begin position="294"/>
        <end position="318"/>
    </location>
</feature>
<feature type="transmembrane region" description="Helical" evidence="2">
    <location>
        <begin position="252"/>
        <end position="274"/>
    </location>
</feature>
<dbReference type="EMBL" id="CP061169">
    <property type="protein sequence ID" value="QPZ39114.1"/>
    <property type="molecule type" value="Genomic_DNA"/>
</dbReference>
<feature type="compositionally biased region" description="Basic and acidic residues" evidence="1">
    <location>
        <begin position="11"/>
        <end position="30"/>
    </location>
</feature>
<dbReference type="RefSeq" id="WP_166984732.1">
    <property type="nucleotide sequence ID" value="NZ_CP061169.1"/>
</dbReference>
<feature type="region of interest" description="Disordered" evidence="1">
    <location>
        <begin position="1"/>
        <end position="169"/>
    </location>
</feature>
<proteinExistence type="predicted"/>
<feature type="compositionally biased region" description="Low complexity" evidence="1">
    <location>
        <begin position="43"/>
        <end position="62"/>
    </location>
</feature>
<name>A0ABX6YJW6_9MICO</name>
<evidence type="ECO:0008006" key="5">
    <source>
        <dbReference type="Google" id="ProtNLM"/>
    </source>
</evidence>
<reference evidence="3 4" key="1">
    <citation type="submission" date="2020-12" db="EMBL/GenBank/DDBJ databases">
        <title>Microbacterium sp. HY060.</title>
        <authorList>
            <person name="Zhou J."/>
        </authorList>
    </citation>
    <scope>NUCLEOTIDE SEQUENCE [LARGE SCALE GENOMIC DNA]</scope>
    <source>
        <strain evidence="3 4">HY60</strain>
    </source>
</reference>
<protein>
    <recommendedName>
        <fullName evidence="5">ABC transporter</fullName>
    </recommendedName>
</protein>
<keyword evidence="4" id="KW-1185">Reference proteome</keyword>
<keyword evidence="2" id="KW-0812">Transmembrane</keyword>
<feature type="transmembrane region" description="Helical" evidence="2">
    <location>
        <begin position="226"/>
        <end position="245"/>
    </location>
</feature>
<dbReference type="Proteomes" id="UP000662814">
    <property type="component" value="Chromosome"/>
</dbReference>
<evidence type="ECO:0000256" key="1">
    <source>
        <dbReference type="SAM" id="MobiDB-lite"/>
    </source>
</evidence>
<keyword evidence="2" id="KW-0472">Membrane</keyword>
<organism evidence="3 4">
    <name type="scientific">Paramicrobacterium chengjingii</name>
    <dbReference type="NCBI Taxonomy" id="2769067"/>
    <lineage>
        <taxon>Bacteria</taxon>
        <taxon>Bacillati</taxon>
        <taxon>Actinomycetota</taxon>
        <taxon>Actinomycetes</taxon>
        <taxon>Micrococcales</taxon>
        <taxon>Microbacteriaceae</taxon>
        <taxon>Paramicrobacterium</taxon>
    </lineage>
</organism>
<evidence type="ECO:0000313" key="3">
    <source>
        <dbReference type="EMBL" id="QPZ39114.1"/>
    </source>
</evidence>
<feature type="compositionally biased region" description="Low complexity" evidence="1">
    <location>
        <begin position="1"/>
        <end position="10"/>
    </location>
</feature>
<sequence length="346" mass="36833">MSDPDSTSSDPKPENRTETGHTAPEPHADDQTSPAHGAPQMPPEAQEQPPSTPEPSESAPPSNHSDGAEHAAPALGSQDAAAAPLSNTSPHGSEHASSGVSGSEDAPTEAYPYERQQASWQHSPDHAVTDAYSDSTPTEHVLTGPEPTRAHDTREPAAPAPTAWESSPQHVEVAEAPKRRGNRWAGIGIGIIQALIFAAALFGVLVLLDLLAGEQIDLLGTLLSPALLISVGMFFLALIIVALLVNRAGWWAWILGGLLIAAFAYAGWIGGLLVQEAMDVPSNRVLEFVWDNLLTWPSVAAFILGREVPIWFGAWTSARGRKVAARNRAARDEYERQLDEGGAAYR</sequence>
<evidence type="ECO:0000313" key="4">
    <source>
        <dbReference type="Proteomes" id="UP000662814"/>
    </source>
</evidence>